<dbReference type="InterPro" id="IPR053392">
    <property type="entry name" value="Transposase_IS30-like"/>
</dbReference>
<keyword evidence="3" id="KW-0815">Transposition</keyword>
<accession>A0ABT0AM24</accession>
<comment type="function">
    <text evidence="1">Required for the transposition of the insertion element.</text>
</comment>
<dbReference type="EMBL" id="JAAEDA010000008">
    <property type="protein sequence ID" value="MCJ1977595.1"/>
    <property type="molecule type" value="Genomic_DNA"/>
</dbReference>
<dbReference type="InterPro" id="IPR051917">
    <property type="entry name" value="Transposase-Integrase"/>
</dbReference>
<comment type="similarity">
    <text evidence="2">Belongs to the transposase IS30 family.</text>
</comment>
<keyword evidence="8" id="KW-1185">Reference proteome</keyword>
<dbReference type="Proteomes" id="UP001522462">
    <property type="component" value="Unassembled WGS sequence"/>
</dbReference>
<dbReference type="PROSITE" id="PS50994">
    <property type="entry name" value="INTEGRASE"/>
    <property type="match status" value="1"/>
</dbReference>
<evidence type="ECO:0000256" key="5">
    <source>
        <dbReference type="ARBA" id="ARBA00023172"/>
    </source>
</evidence>
<dbReference type="InterPro" id="IPR012337">
    <property type="entry name" value="RNaseH-like_sf"/>
</dbReference>
<dbReference type="Pfam" id="PF00665">
    <property type="entry name" value="rve"/>
    <property type="match status" value="1"/>
</dbReference>
<dbReference type="PANTHER" id="PTHR10948">
    <property type="entry name" value="TRANSPOSASE"/>
    <property type="match status" value="1"/>
</dbReference>
<dbReference type="InterPro" id="IPR001584">
    <property type="entry name" value="Integrase_cat-core"/>
</dbReference>
<feature type="domain" description="Integrase catalytic" evidence="6">
    <location>
        <begin position="152"/>
        <end position="311"/>
    </location>
</feature>
<keyword evidence="4" id="KW-0238">DNA-binding</keyword>
<protein>
    <submittedName>
        <fullName evidence="7">IS30 family transposase</fullName>
    </submittedName>
</protein>
<evidence type="ECO:0000256" key="2">
    <source>
        <dbReference type="ARBA" id="ARBA00006363"/>
    </source>
</evidence>
<dbReference type="Gene3D" id="1.10.10.60">
    <property type="entry name" value="Homeodomain-like"/>
    <property type="match status" value="1"/>
</dbReference>
<keyword evidence="5" id="KW-0233">DNA recombination</keyword>
<organism evidence="7 8">
    <name type="scientific">Pseudolactococcus paracarnosus</name>
    <dbReference type="NCBI Taxonomy" id="2749962"/>
    <lineage>
        <taxon>Bacteria</taxon>
        <taxon>Bacillati</taxon>
        <taxon>Bacillota</taxon>
        <taxon>Bacilli</taxon>
        <taxon>Lactobacillales</taxon>
        <taxon>Streptococcaceae</taxon>
        <taxon>Pseudolactococcus</taxon>
    </lineage>
</organism>
<dbReference type="InterPro" id="IPR025246">
    <property type="entry name" value="IS30-like_HTH"/>
</dbReference>
<dbReference type="Gene3D" id="3.30.420.10">
    <property type="entry name" value="Ribonuclease H-like superfamily/Ribonuclease H"/>
    <property type="match status" value="1"/>
</dbReference>
<evidence type="ECO:0000313" key="8">
    <source>
        <dbReference type="Proteomes" id="UP001522462"/>
    </source>
</evidence>
<evidence type="ECO:0000256" key="1">
    <source>
        <dbReference type="ARBA" id="ARBA00002190"/>
    </source>
</evidence>
<dbReference type="PANTHER" id="PTHR10948:SF23">
    <property type="entry name" value="TRANSPOSASE INSI FOR INSERTION SEQUENCE ELEMENT IS30A-RELATED"/>
    <property type="match status" value="1"/>
</dbReference>
<comment type="caution">
    <text evidence="7">The sequence shown here is derived from an EMBL/GenBank/DDBJ whole genome shotgun (WGS) entry which is preliminary data.</text>
</comment>
<dbReference type="Pfam" id="PF13936">
    <property type="entry name" value="HTH_38"/>
    <property type="match status" value="1"/>
</dbReference>
<dbReference type="NCBIfam" id="NF033563">
    <property type="entry name" value="transpos_IS30"/>
    <property type="match status" value="1"/>
</dbReference>
<reference evidence="7 8" key="1">
    <citation type="journal article" date="2022" name="Microbiol. Res.">
        <title>Comparative genome analysis, predicted lifestyle and antimicrobial strategies of Lactococcus carnosus and Lactococcus paracarnosus isolated from meat.</title>
        <authorList>
            <person name="Werum V."/>
            <person name="Ehrmann M."/>
            <person name="Vogel R."/>
            <person name="Hilgarth M."/>
        </authorList>
    </citation>
    <scope>NUCLEOTIDE SEQUENCE [LARGE SCALE GENOMIC DNA]</scope>
    <source>
        <strain evidence="7 8">TMW21897</strain>
    </source>
</reference>
<gene>
    <name evidence="7" type="ORF">GYN19_06455</name>
</gene>
<evidence type="ECO:0000313" key="7">
    <source>
        <dbReference type="EMBL" id="MCJ1977595.1"/>
    </source>
</evidence>
<dbReference type="InterPro" id="IPR036397">
    <property type="entry name" value="RNaseH_sf"/>
</dbReference>
<evidence type="ECO:0000259" key="6">
    <source>
        <dbReference type="PROSITE" id="PS50994"/>
    </source>
</evidence>
<dbReference type="RefSeq" id="WP_243914541.1">
    <property type="nucleotide sequence ID" value="NZ_JAAECY010000028.1"/>
</dbReference>
<proteinExistence type="inferred from homology"/>
<dbReference type="PROSITE" id="PS01043">
    <property type="entry name" value="TRANSPOSASE_IS30"/>
    <property type="match status" value="1"/>
</dbReference>
<dbReference type="InterPro" id="IPR001598">
    <property type="entry name" value="Transposase_IS30_CS"/>
</dbReference>
<evidence type="ECO:0000256" key="3">
    <source>
        <dbReference type="ARBA" id="ARBA00022578"/>
    </source>
</evidence>
<evidence type="ECO:0000256" key="4">
    <source>
        <dbReference type="ARBA" id="ARBA00023125"/>
    </source>
</evidence>
<dbReference type="SUPFAM" id="SSF53098">
    <property type="entry name" value="Ribonuclease H-like"/>
    <property type="match status" value="1"/>
</dbReference>
<sequence>MENMKYKHLTAEQRYMIEIRLISGHSKKKIAEEVGCNISTIYREISRNSVNGHYISSCAQDRASLRFKALKNRLKFNDTVAKDILDKIKWHWSPEQIVNYFRLQGKAFICHKTVYRWIRIGLLSNVVQFLRRKGRAYKRLSDKNTMRGGKSIHDRPQEANERKELGHWELDTVYSPRGYKTAIVTIVDRKTRLLKAQIVPNRTAHVVSEAIYKLLKFENVKTLTADNGKEFSYHKKIERDLETQLYFADPYCSWQRGTNENTNGLLREFIPKGTDIADVTEDDLHYYTTLINTRPRKVLNWRTAQSCHYSN</sequence>
<name>A0ABT0AM24_9LACT</name>